<proteinExistence type="predicted"/>
<keyword evidence="4" id="KW-1185">Reference proteome</keyword>
<dbReference type="RefSeq" id="WP_343882789.1">
    <property type="nucleotide sequence ID" value="NZ_BAAAFO010000003.1"/>
</dbReference>
<evidence type="ECO:0000259" key="2">
    <source>
        <dbReference type="PROSITE" id="PS50914"/>
    </source>
</evidence>
<feature type="chain" id="PRO_5047278934" evidence="1">
    <location>
        <begin position="30"/>
        <end position="124"/>
    </location>
</feature>
<dbReference type="PROSITE" id="PS50914">
    <property type="entry name" value="BON"/>
    <property type="match status" value="1"/>
</dbReference>
<reference evidence="4" key="1">
    <citation type="journal article" date="2019" name="Int. J. Syst. Evol. Microbiol.">
        <title>The Global Catalogue of Microorganisms (GCM) 10K type strain sequencing project: providing services to taxonomists for standard genome sequencing and annotation.</title>
        <authorList>
            <consortium name="The Broad Institute Genomics Platform"/>
            <consortium name="The Broad Institute Genome Sequencing Center for Infectious Disease"/>
            <person name="Wu L."/>
            <person name="Ma J."/>
        </authorList>
    </citation>
    <scope>NUCLEOTIDE SEQUENCE [LARGE SCALE GENOMIC DNA]</scope>
    <source>
        <strain evidence="4">JCM 16242</strain>
    </source>
</reference>
<gene>
    <name evidence="3" type="ORF">GCM10009126_21660</name>
</gene>
<keyword evidence="1" id="KW-0732">Signal</keyword>
<comment type="caution">
    <text evidence="3">The sequence shown here is derived from an EMBL/GenBank/DDBJ whole genome shotgun (WGS) entry which is preliminary data.</text>
</comment>
<dbReference type="PANTHER" id="PTHR34606">
    <property type="entry name" value="BON DOMAIN-CONTAINING PROTEIN"/>
    <property type="match status" value="1"/>
</dbReference>
<accession>A0ABP3EC53</accession>
<feature type="domain" description="BON" evidence="2">
    <location>
        <begin position="51"/>
        <end position="120"/>
    </location>
</feature>
<dbReference type="PANTHER" id="PTHR34606:SF15">
    <property type="entry name" value="BON DOMAIN-CONTAINING PROTEIN"/>
    <property type="match status" value="1"/>
</dbReference>
<dbReference type="Gene3D" id="3.30.1340.30">
    <property type="match status" value="1"/>
</dbReference>
<dbReference type="EMBL" id="BAAAFO010000003">
    <property type="protein sequence ID" value="GAA0256180.1"/>
    <property type="molecule type" value="Genomic_DNA"/>
</dbReference>
<protein>
    <submittedName>
        <fullName evidence="3">BON domain-containing protein</fullName>
    </submittedName>
</protein>
<dbReference type="InterPro" id="IPR014004">
    <property type="entry name" value="Transpt-assoc_nodulatn_dom_bac"/>
</dbReference>
<dbReference type="InterPro" id="IPR007055">
    <property type="entry name" value="BON_dom"/>
</dbReference>
<evidence type="ECO:0000256" key="1">
    <source>
        <dbReference type="SAM" id="SignalP"/>
    </source>
</evidence>
<dbReference type="Proteomes" id="UP001500657">
    <property type="component" value="Unassembled WGS sequence"/>
</dbReference>
<name>A0ABP3EC53_9GAMM</name>
<evidence type="ECO:0000313" key="3">
    <source>
        <dbReference type="EMBL" id="GAA0256180.1"/>
    </source>
</evidence>
<organism evidence="3 4">
    <name type="scientific">Rhodanobacter caeni</name>
    <dbReference type="NCBI Taxonomy" id="657654"/>
    <lineage>
        <taxon>Bacteria</taxon>
        <taxon>Pseudomonadati</taxon>
        <taxon>Pseudomonadota</taxon>
        <taxon>Gammaproteobacteria</taxon>
        <taxon>Lysobacterales</taxon>
        <taxon>Rhodanobacteraceae</taxon>
        <taxon>Rhodanobacter</taxon>
    </lineage>
</organism>
<dbReference type="Pfam" id="PF04972">
    <property type="entry name" value="BON"/>
    <property type="match status" value="1"/>
</dbReference>
<feature type="signal peptide" evidence="1">
    <location>
        <begin position="1"/>
        <end position="29"/>
    </location>
</feature>
<dbReference type="InterPro" id="IPR051686">
    <property type="entry name" value="Lipoprotein_DolP"/>
</dbReference>
<dbReference type="SMART" id="SM00749">
    <property type="entry name" value="BON"/>
    <property type="match status" value="1"/>
</dbReference>
<sequence length="124" mass="12691">MRNQSMIRRTVLAAGLTAAFALIPLSQVAAQDASADGSMQRSNQTVPDKAADAWITTKVKSEFGTSKAVKATDVSVTTVDGMVTLSGNVGSAQEKADAVRVAKSVKGVKGVDASALTVNASAEH</sequence>
<evidence type="ECO:0000313" key="4">
    <source>
        <dbReference type="Proteomes" id="UP001500657"/>
    </source>
</evidence>